<accession>A0A316BCP4</accession>
<comment type="caution">
    <text evidence="1">The sequence shown here is derived from an EMBL/GenBank/DDBJ whole genome shotgun (WGS) entry which is preliminary data.</text>
</comment>
<organism evidence="1 2">
    <name type="scientific">Dyadobacter jejuensis</name>
    <dbReference type="NCBI Taxonomy" id="1082580"/>
    <lineage>
        <taxon>Bacteria</taxon>
        <taxon>Pseudomonadati</taxon>
        <taxon>Bacteroidota</taxon>
        <taxon>Cytophagia</taxon>
        <taxon>Cytophagales</taxon>
        <taxon>Spirosomataceae</taxon>
        <taxon>Dyadobacter</taxon>
    </lineage>
</organism>
<evidence type="ECO:0000313" key="2">
    <source>
        <dbReference type="Proteomes" id="UP000245880"/>
    </source>
</evidence>
<dbReference type="EMBL" id="QGDT01000001">
    <property type="protein sequence ID" value="PWJ60227.1"/>
    <property type="molecule type" value="Genomic_DNA"/>
</dbReference>
<evidence type="ECO:0000313" key="1">
    <source>
        <dbReference type="EMBL" id="PWJ60227.1"/>
    </source>
</evidence>
<name>A0A316BCP4_9BACT</name>
<keyword evidence="2" id="KW-1185">Reference proteome</keyword>
<proteinExistence type="predicted"/>
<gene>
    <name evidence="1" type="ORF">CLV98_101408</name>
</gene>
<dbReference type="AlphaFoldDB" id="A0A316BCP4"/>
<dbReference type="Proteomes" id="UP000245880">
    <property type="component" value="Unassembled WGS sequence"/>
</dbReference>
<protein>
    <submittedName>
        <fullName evidence="1">SprT-like family protein</fullName>
    </submittedName>
</protein>
<reference evidence="1 2" key="1">
    <citation type="submission" date="2018-03" db="EMBL/GenBank/DDBJ databases">
        <title>Genomic Encyclopedia of Archaeal and Bacterial Type Strains, Phase II (KMG-II): from individual species to whole genera.</title>
        <authorList>
            <person name="Goeker M."/>
        </authorList>
    </citation>
    <scope>NUCLEOTIDE SEQUENCE [LARGE SCALE GENOMIC DNA]</scope>
    <source>
        <strain evidence="1 2">DSM 100346</strain>
    </source>
</reference>
<sequence>MSLPSNFFKGLVPESAEAYCQQLFMAQPVHLVVSRPRRTRLGDFTVKPGKRPRVTVNADLNPYSFLITYLHEMAHLRVYLHRMSVGGLREAPHGPQWKKTFQDLLIPVANEQVFPKEILVPLVDYMKNPRASSSADMPLYIALRNFDTLQPSHENKIRLLDLNEGASFVFQNRVFVKETIRRTRVLCTHQASQKRYTIPAHVLVEIY</sequence>